<evidence type="ECO:0000256" key="3">
    <source>
        <dbReference type="ARBA" id="ARBA00022777"/>
    </source>
</evidence>
<dbReference type="PROSITE" id="PS50011">
    <property type="entry name" value="PROTEIN_KINASE_DOM"/>
    <property type="match status" value="1"/>
</dbReference>
<evidence type="ECO:0000256" key="6">
    <source>
        <dbReference type="PROSITE-ProRule" id="PRU10141"/>
    </source>
</evidence>
<evidence type="ECO:0000256" key="2">
    <source>
        <dbReference type="ARBA" id="ARBA00022741"/>
    </source>
</evidence>
<gene>
    <name evidence="9" type="ORF">PV11_02985</name>
</gene>
<dbReference type="PROSITE" id="PS00108">
    <property type="entry name" value="PROTEIN_KINASE_ST"/>
    <property type="match status" value="1"/>
</dbReference>
<comment type="similarity">
    <text evidence="5">Belongs to the protein kinase superfamily. Ser/Thr protein kinase family. GCN2 subfamily.</text>
</comment>
<proteinExistence type="inferred from homology"/>
<dbReference type="GO" id="GO:1990625">
    <property type="term" value="P:negative regulation of cytoplasmic translational initiation in response to stress"/>
    <property type="evidence" value="ECO:0007669"/>
    <property type="project" value="TreeGrafter"/>
</dbReference>
<dbReference type="HOGENOM" id="CLU_018993_0_0_1"/>
<keyword evidence="4 6" id="KW-0067">ATP-binding</keyword>
<protein>
    <recommendedName>
        <fullName evidence="8">Protein kinase domain-containing protein</fullName>
    </recommendedName>
</protein>
<sequence length="716" mass="78769">MSSAFFRRPGDDSSSISSGSEPDASDDIQHSDGQHVDSIIDQQETATTESLSSHGSISVGDAADPTLNITNVEHHRTNLLNALLEDFAKNRACEILNAAKPGADLDKSSPEAQHLAARLYEQVSQSLAQTGVLPATTSHDSRGDKQLRATYITGLESIAVNGLQNNHLHETRSSLSAPEQHLAVARTNDEQTNAISPLLQQPLAQLSLQDDHVPNPYSDLILSPAPTNSRSHYESSFQQLRLLGKGGFGKVYHTFNIFDKKEYAVKKIPLSPRLSQRYKESGHKELEHVLREVQALAQLEHNNVVRYHATWIEEPKRPRDSEYHSVKPKLAAQGRRLIDDGRNPMSKSRPSHIRSAIQEHSDGIVFGLDSVSHDPLHQIKEDADLVWSARQTDHEPSSARPSEIFTDGHAQPNATPYDVVMDDSVYVLHVQMSVYPMTLAQYLAPPPSNARSAPSQPLRRHCFHLVPTLRILMGILCGLQYIHAMGLVHRDIKPSNIFISSLSLSVAGGASEGYYDVGNCVACPNSDPYLVNPRIGDFGLVAELARDTGIDNDSVGTTTGKAVGTEFYRPPKSTDPKGKERSPSINDKLDVFALGVVLVEMLWYCTTKSERMNILGDLQRGKVPAGLVEKIDDEGHVPRAGKSVCQCISGMIDPDPQRRWSCGEVKEWIEKILEKCTVGNSDDNQNGMGITNLRQTADSEQVMSLDEVEEQPEPAT</sequence>
<accession>A0A0D1WF76</accession>
<keyword evidence="2 6" id="KW-0547">Nucleotide-binding</keyword>
<dbReference type="InterPro" id="IPR011009">
    <property type="entry name" value="Kinase-like_dom_sf"/>
</dbReference>
<dbReference type="InterPro" id="IPR050339">
    <property type="entry name" value="CC_SR_Kinase"/>
</dbReference>
<dbReference type="Proteomes" id="UP000053599">
    <property type="component" value="Unassembled WGS sequence"/>
</dbReference>
<dbReference type="GO" id="GO:0005634">
    <property type="term" value="C:nucleus"/>
    <property type="evidence" value="ECO:0007669"/>
    <property type="project" value="TreeGrafter"/>
</dbReference>
<evidence type="ECO:0000256" key="1">
    <source>
        <dbReference type="ARBA" id="ARBA00022679"/>
    </source>
</evidence>
<reference evidence="9 10" key="1">
    <citation type="submission" date="2015-01" db="EMBL/GenBank/DDBJ databases">
        <title>The Genome Sequence of Exophiala sideris CBS121828.</title>
        <authorList>
            <consortium name="The Broad Institute Genomics Platform"/>
            <person name="Cuomo C."/>
            <person name="de Hoog S."/>
            <person name="Gorbushina A."/>
            <person name="Stielow B."/>
            <person name="Teixiera M."/>
            <person name="Abouelleil A."/>
            <person name="Chapman S.B."/>
            <person name="Priest M."/>
            <person name="Young S.K."/>
            <person name="Wortman J."/>
            <person name="Nusbaum C."/>
            <person name="Birren B."/>
        </authorList>
    </citation>
    <scope>NUCLEOTIDE SEQUENCE [LARGE SCALE GENOMIC DNA]</scope>
    <source>
        <strain evidence="9 10">CBS 121828</strain>
    </source>
</reference>
<evidence type="ECO:0000256" key="4">
    <source>
        <dbReference type="ARBA" id="ARBA00022840"/>
    </source>
</evidence>
<dbReference type="InterPro" id="IPR008271">
    <property type="entry name" value="Ser/Thr_kinase_AS"/>
</dbReference>
<dbReference type="PROSITE" id="PS00107">
    <property type="entry name" value="PROTEIN_KINASE_ATP"/>
    <property type="match status" value="1"/>
</dbReference>
<feature type="compositionally biased region" description="Basic and acidic residues" evidence="7">
    <location>
        <begin position="572"/>
        <end position="583"/>
    </location>
</feature>
<keyword evidence="1" id="KW-0808">Transferase</keyword>
<dbReference type="OrthoDB" id="1405469at2759"/>
<dbReference type="SUPFAM" id="SSF56112">
    <property type="entry name" value="Protein kinase-like (PK-like)"/>
    <property type="match status" value="1"/>
</dbReference>
<dbReference type="AlphaFoldDB" id="A0A0D1WF76"/>
<dbReference type="PANTHER" id="PTHR11042">
    <property type="entry name" value="EUKARYOTIC TRANSLATION INITIATION FACTOR 2-ALPHA KINASE EIF2-ALPHA KINASE -RELATED"/>
    <property type="match status" value="1"/>
</dbReference>
<evidence type="ECO:0000259" key="8">
    <source>
        <dbReference type="PROSITE" id="PS50011"/>
    </source>
</evidence>
<dbReference type="GO" id="GO:0005829">
    <property type="term" value="C:cytosol"/>
    <property type="evidence" value="ECO:0007669"/>
    <property type="project" value="TreeGrafter"/>
</dbReference>
<dbReference type="Gene3D" id="3.30.200.20">
    <property type="entry name" value="Phosphorylase Kinase, domain 1"/>
    <property type="match status" value="1"/>
</dbReference>
<evidence type="ECO:0000256" key="7">
    <source>
        <dbReference type="SAM" id="MobiDB-lite"/>
    </source>
</evidence>
<feature type="domain" description="Protein kinase" evidence="8">
    <location>
        <begin position="237"/>
        <end position="669"/>
    </location>
</feature>
<feature type="region of interest" description="Disordered" evidence="7">
    <location>
        <begin position="561"/>
        <end position="583"/>
    </location>
</feature>
<dbReference type="Gene3D" id="1.10.510.10">
    <property type="entry name" value="Transferase(Phosphotransferase) domain 1"/>
    <property type="match status" value="1"/>
</dbReference>
<dbReference type="STRING" id="1016849.A0A0D1WF76"/>
<dbReference type="EMBL" id="KN846951">
    <property type="protein sequence ID" value="KIV87440.1"/>
    <property type="molecule type" value="Genomic_DNA"/>
</dbReference>
<dbReference type="GO" id="GO:0005524">
    <property type="term" value="F:ATP binding"/>
    <property type="evidence" value="ECO:0007669"/>
    <property type="project" value="UniProtKB-UniRule"/>
</dbReference>
<dbReference type="PANTHER" id="PTHR11042:SF195">
    <property type="entry name" value="KINASE, PUTATIVE (AFU_ORTHOLOGUE AFUA_2G16620)-RELATED"/>
    <property type="match status" value="1"/>
</dbReference>
<dbReference type="InterPro" id="IPR000719">
    <property type="entry name" value="Prot_kinase_dom"/>
</dbReference>
<feature type="region of interest" description="Disordered" evidence="7">
    <location>
        <begin position="1"/>
        <end position="35"/>
    </location>
</feature>
<dbReference type="InterPro" id="IPR017441">
    <property type="entry name" value="Protein_kinase_ATP_BS"/>
</dbReference>
<name>A0A0D1WF76_9EURO</name>
<feature type="binding site" evidence="6">
    <location>
        <position position="267"/>
    </location>
    <ligand>
        <name>ATP</name>
        <dbReference type="ChEBI" id="CHEBI:30616"/>
    </ligand>
</feature>
<keyword evidence="3" id="KW-0418">Kinase</keyword>
<evidence type="ECO:0000256" key="5">
    <source>
        <dbReference type="ARBA" id="ARBA00037982"/>
    </source>
</evidence>
<dbReference type="Pfam" id="PF00069">
    <property type="entry name" value="Pkinase"/>
    <property type="match status" value="2"/>
</dbReference>
<evidence type="ECO:0000313" key="9">
    <source>
        <dbReference type="EMBL" id="KIV87440.1"/>
    </source>
</evidence>
<organism evidence="9 10">
    <name type="scientific">Exophiala sideris</name>
    <dbReference type="NCBI Taxonomy" id="1016849"/>
    <lineage>
        <taxon>Eukaryota</taxon>
        <taxon>Fungi</taxon>
        <taxon>Dikarya</taxon>
        <taxon>Ascomycota</taxon>
        <taxon>Pezizomycotina</taxon>
        <taxon>Eurotiomycetes</taxon>
        <taxon>Chaetothyriomycetidae</taxon>
        <taxon>Chaetothyriales</taxon>
        <taxon>Herpotrichiellaceae</taxon>
        <taxon>Exophiala</taxon>
    </lineage>
</organism>
<feature type="compositionally biased region" description="Low complexity" evidence="7">
    <location>
        <begin position="12"/>
        <end position="22"/>
    </location>
</feature>
<dbReference type="SMART" id="SM00220">
    <property type="entry name" value="S_TKc"/>
    <property type="match status" value="1"/>
</dbReference>
<evidence type="ECO:0000313" key="10">
    <source>
        <dbReference type="Proteomes" id="UP000053599"/>
    </source>
</evidence>
<dbReference type="GO" id="GO:0004694">
    <property type="term" value="F:eukaryotic translation initiation factor 2alpha kinase activity"/>
    <property type="evidence" value="ECO:0007669"/>
    <property type="project" value="TreeGrafter"/>
</dbReference>